<evidence type="ECO:0000313" key="3">
    <source>
        <dbReference type="Proteomes" id="UP000594638"/>
    </source>
</evidence>
<feature type="compositionally biased region" description="Basic and acidic residues" evidence="1">
    <location>
        <begin position="1"/>
        <end position="35"/>
    </location>
</feature>
<organism evidence="2 3">
    <name type="scientific">Olea europaea subsp. europaea</name>
    <dbReference type="NCBI Taxonomy" id="158383"/>
    <lineage>
        <taxon>Eukaryota</taxon>
        <taxon>Viridiplantae</taxon>
        <taxon>Streptophyta</taxon>
        <taxon>Embryophyta</taxon>
        <taxon>Tracheophyta</taxon>
        <taxon>Spermatophyta</taxon>
        <taxon>Magnoliopsida</taxon>
        <taxon>eudicotyledons</taxon>
        <taxon>Gunneridae</taxon>
        <taxon>Pentapetalae</taxon>
        <taxon>asterids</taxon>
        <taxon>lamiids</taxon>
        <taxon>Lamiales</taxon>
        <taxon>Oleaceae</taxon>
        <taxon>Oleeae</taxon>
        <taxon>Olea</taxon>
    </lineage>
</organism>
<proteinExistence type="predicted"/>
<keyword evidence="3" id="KW-1185">Reference proteome</keyword>
<evidence type="ECO:0000256" key="1">
    <source>
        <dbReference type="SAM" id="MobiDB-lite"/>
    </source>
</evidence>
<gene>
    <name evidence="2" type="ORF">OLEA9_A013244</name>
</gene>
<protein>
    <submittedName>
        <fullName evidence="2">Uncharacterized protein</fullName>
    </submittedName>
</protein>
<dbReference type="Proteomes" id="UP000594638">
    <property type="component" value="Unassembled WGS sequence"/>
</dbReference>
<name>A0A8S0RSK5_OLEEU</name>
<dbReference type="OrthoDB" id="444540at2759"/>
<reference evidence="2 3" key="1">
    <citation type="submission" date="2019-12" db="EMBL/GenBank/DDBJ databases">
        <authorList>
            <person name="Alioto T."/>
            <person name="Alioto T."/>
            <person name="Gomez Garrido J."/>
        </authorList>
    </citation>
    <scope>NUCLEOTIDE SEQUENCE [LARGE SCALE GENOMIC DNA]</scope>
</reference>
<dbReference type="EMBL" id="CACTIH010003716">
    <property type="protein sequence ID" value="CAA2983042.1"/>
    <property type="molecule type" value="Genomic_DNA"/>
</dbReference>
<dbReference type="Gramene" id="OE9A013244T1">
    <property type="protein sequence ID" value="OE9A013244C1"/>
    <property type="gene ID" value="OE9A013244"/>
</dbReference>
<comment type="caution">
    <text evidence="2">The sequence shown here is derived from an EMBL/GenBank/DDBJ whole genome shotgun (WGS) entry which is preliminary data.</text>
</comment>
<evidence type="ECO:0000313" key="2">
    <source>
        <dbReference type="EMBL" id="CAA2983042.1"/>
    </source>
</evidence>
<dbReference type="AlphaFoldDB" id="A0A8S0RSK5"/>
<sequence length="203" mass="22901">MTRSRSEKLEERIGIHESGRRGKRKVNEVQKDSSSKRRKSERSVTKSPAKKLEMCDLEPPPVEMTMPYMTEMWYEKPVPPNRSHGEKRKDTVMRTLTMMTLLTHHPVGRGHKSMKILQVGSAAKVEKSFDSKGQAKVDSACTVEFLCSIEPPSFDLGLGFTQPSQFVAKKSKEVEVQVDSVISNVLKETTCIEQEASKNLCIC</sequence>
<accession>A0A8S0RSK5</accession>
<feature type="region of interest" description="Disordered" evidence="1">
    <location>
        <begin position="1"/>
        <end position="53"/>
    </location>
</feature>